<dbReference type="PANTHER" id="PTHR34565">
    <property type="entry name" value="TRANSMEMBRANE PROTEIN"/>
    <property type="match status" value="1"/>
</dbReference>
<proteinExistence type="predicted"/>
<protein>
    <submittedName>
        <fullName evidence="2">Uncharacterized protein</fullName>
    </submittedName>
</protein>
<feature type="transmembrane region" description="Helical" evidence="1">
    <location>
        <begin position="127"/>
        <end position="149"/>
    </location>
</feature>
<keyword evidence="1" id="KW-0812">Transmembrane</keyword>
<dbReference type="PANTHER" id="PTHR34565:SF2">
    <property type="entry name" value="ATP SYNTHASE 6 KDA SUBUNIT"/>
    <property type="match status" value="1"/>
</dbReference>
<reference evidence="2" key="1">
    <citation type="journal article" date="2020" name="bioRxiv">
        <title>Hybrid origin of Populus tomentosa Carr. identified through genome sequencing and phylogenomic analysis.</title>
        <authorList>
            <person name="An X."/>
            <person name="Gao K."/>
            <person name="Chen Z."/>
            <person name="Li J."/>
            <person name="Yang X."/>
            <person name="Yang X."/>
            <person name="Zhou J."/>
            <person name="Guo T."/>
            <person name="Zhao T."/>
            <person name="Huang S."/>
            <person name="Miao D."/>
            <person name="Khan W.U."/>
            <person name="Rao P."/>
            <person name="Ye M."/>
            <person name="Lei B."/>
            <person name="Liao W."/>
            <person name="Wang J."/>
            <person name="Ji L."/>
            <person name="Li Y."/>
            <person name="Guo B."/>
            <person name="Mustafa N.S."/>
            <person name="Li S."/>
            <person name="Yun Q."/>
            <person name="Keller S.R."/>
            <person name="Mao J."/>
            <person name="Zhang R."/>
            <person name="Strauss S.H."/>
        </authorList>
    </citation>
    <scope>NUCLEOTIDE SEQUENCE</scope>
    <source>
        <strain evidence="2">GM15</strain>
        <tissue evidence="2">Leaf</tissue>
    </source>
</reference>
<accession>A0A8X7ZA43</accession>
<keyword evidence="3" id="KW-1185">Reference proteome</keyword>
<keyword evidence="1" id="KW-0472">Membrane</keyword>
<sequence>MRKFDPWPVFFKREWNRNWPFLVGFAITGALITKFSLSLTEEDAKNSPFVQRHKNERLLANFEGLLCIVYNIPNGVNIASFSTDAKRTLSKISSLLVIFLRLLHLLLGEFGNVLSRCQINAYYEGHLALFEFIFLLLMFCRVFVSVSVVK</sequence>
<feature type="transmembrane region" description="Helical" evidence="1">
    <location>
        <begin position="88"/>
        <end position="107"/>
    </location>
</feature>
<dbReference type="Proteomes" id="UP000886885">
    <property type="component" value="Chromosome 8A"/>
</dbReference>
<comment type="caution">
    <text evidence="2">The sequence shown here is derived from an EMBL/GenBank/DDBJ whole genome shotgun (WGS) entry which is preliminary data.</text>
</comment>
<keyword evidence="1" id="KW-1133">Transmembrane helix</keyword>
<name>A0A8X7ZA43_POPTO</name>
<organism evidence="2 3">
    <name type="scientific">Populus tomentosa</name>
    <name type="common">Chinese white poplar</name>
    <dbReference type="NCBI Taxonomy" id="118781"/>
    <lineage>
        <taxon>Eukaryota</taxon>
        <taxon>Viridiplantae</taxon>
        <taxon>Streptophyta</taxon>
        <taxon>Embryophyta</taxon>
        <taxon>Tracheophyta</taxon>
        <taxon>Spermatophyta</taxon>
        <taxon>Magnoliopsida</taxon>
        <taxon>eudicotyledons</taxon>
        <taxon>Gunneridae</taxon>
        <taxon>Pentapetalae</taxon>
        <taxon>rosids</taxon>
        <taxon>fabids</taxon>
        <taxon>Malpighiales</taxon>
        <taxon>Salicaceae</taxon>
        <taxon>Saliceae</taxon>
        <taxon>Populus</taxon>
    </lineage>
</organism>
<evidence type="ECO:0000256" key="1">
    <source>
        <dbReference type="SAM" id="Phobius"/>
    </source>
</evidence>
<evidence type="ECO:0000313" key="3">
    <source>
        <dbReference type="Proteomes" id="UP000886885"/>
    </source>
</evidence>
<dbReference type="OrthoDB" id="15815at2759"/>
<evidence type="ECO:0000313" key="2">
    <source>
        <dbReference type="EMBL" id="KAG6765331.1"/>
    </source>
</evidence>
<gene>
    <name evidence="2" type="ORF">POTOM_029362</name>
</gene>
<dbReference type="InterPro" id="IPR052867">
    <property type="entry name" value="ATP_Synthase_Subunit_6"/>
</dbReference>
<dbReference type="AlphaFoldDB" id="A0A8X7ZA43"/>
<dbReference type="EMBL" id="JAAWWB010000015">
    <property type="protein sequence ID" value="KAG6765331.1"/>
    <property type="molecule type" value="Genomic_DNA"/>
</dbReference>
<feature type="transmembrane region" description="Helical" evidence="1">
    <location>
        <begin position="21"/>
        <end position="39"/>
    </location>
</feature>